<name>A0A3E1HG39_9MYCO</name>
<reference evidence="1 2" key="1">
    <citation type="submission" date="2018-07" db="EMBL/GenBank/DDBJ databases">
        <title>Whole genome sequence of Mycobacterium uberis.</title>
        <authorList>
            <person name="Benjak A."/>
        </authorList>
    </citation>
    <scope>NUCLEOTIDE SEQUENCE [LARGE SCALE GENOMIC DNA]</scope>
    <source>
        <strain evidence="1 2">Jura</strain>
    </source>
</reference>
<evidence type="ECO:0000313" key="2">
    <source>
        <dbReference type="Proteomes" id="UP000258522"/>
    </source>
</evidence>
<sequence length="111" mass="12406">MAGVFCTLLYRDDQFALLLAIDGWNAHLATARNLLGLGISISLTYSSEAGLISRVVVIVVYRGFRPCHDWPRFSVVTRLTHIAFQLNTGLLHASFILVSRILGQGNRRRVH</sequence>
<protein>
    <submittedName>
        <fullName evidence="1">Uncharacterized protein</fullName>
    </submittedName>
</protein>
<evidence type="ECO:0000313" key="1">
    <source>
        <dbReference type="EMBL" id="RFD25411.1"/>
    </source>
</evidence>
<dbReference type="EMBL" id="QAYL01000015">
    <property type="protein sequence ID" value="RFD25411.1"/>
    <property type="molecule type" value="Genomic_DNA"/>
</dbReference>
<keyword evidence="2" id="KW-1185">Reference proteome</keyword>
<comment type="caution">
    <text evidence="1">The sequence shown here is derived from an EMBL/GenBank/DDBJ whole genome shotgun (WGS) entry which is preliminary data.</text>
</comment>
<organism evidence="1 2">
    <name type="scientific">Mycobacterium uberis</name>
    <dbReference type="NCBI Taxonomy" id="2162698"/>
    <lineage>
        <taxon>Bacteria</taxon>
        <taxon>Bacillati</taxon>
        <taxon>Actinomycetota</taxon>
        <taxon>Actinomycetes</taxon>
        <taxon>Mycobacteriales</taxon>
        <taxon>Mycobacteriaceae</taxon>
        <taxon>Mycobacterium</taxon>
    </lineage>
</organism>
<gene>
    <name evidence="1" type="ORF">MUBE_10010</name>
</gene>
<accession>A0A3E1HG39</accession>
<proteinExistence type="predicted"/>
<dbReference type="Proteomes" id="UP000258522">
    <property type="component" value="Unassembled WGS sequence"/>
</dbReference>
<dbReference type="AlphaFoldDB" id="A0A3E1HG39"/>